<accession>A0A3B1DWE7</accession>
<feature type="non-terminal residue" evidence="1">
    <location>
        <position position="657"/>
    </location>
</feature>
<dbReference type="EMBL" id="UOGK01000273">
    <property type="protein sequence ID" value="VAX39640.1"/>
    <property type="molecule type" value="Genomic_DNA"/>
</dbReference>
<evidence type="ECO:0000313" key="1">
    <source>
        <dbReference type="EMBL" id="VAX39640.1"/>
    </source>
</evidence>
<gene>
    <name evidence="1" type="ORF">MNBD_PLANCTO03-369</name>
</gene>
<organism evidence="1">
    <name type="scientific">hydrothermal vent metagenome</name>
    <dbReference type="NCBI Taxonomy" id="652676"/>
    <lineage>
        <taxon>unclassified sequences</taxon>
        <taxon>metagenomes</taxon>
        <taxon>ecological metagenomes</taxon>
    </lineage>
</organism>
<sequence>MLKIIRKYNKSILVVGGSLLMVAFLMPQAISQLGKARMGKSLGSLDGHKITAGQYDMAVRELRAMDGFFGAVGGTIPFALEPDSRTEHWLLLTAEAKQAGLVAGAAEGETLLPILARDLVTNMYRQQYRENANNFMQAFPEQVEQLVGVQHEMLARAKGQSAGTARLTFQQFDEGLAKLRGVVRLMNTYQAAERLSDRQIVEIADRLADSVLVDAVFLSARDLADPDLTPSPAELQVQFERFRELRPGEGEFGIGYKLPPRVKVEWIELNRPAIEAVVKVSLIDATKFWQQNRERFPGLFEAEREAVEAELRKVEVDRVMQTAESVIRSAILTTLRPLEKDGVYRVLPPDWSEIKPDYMKLAEQIVTIVNDRHGITIPLPGVYVRDGSWLDGNMLAGLPGIGGATIKFERQQATFPQMAMMVRELAGDSVFGVQMGVPAADLPAVGPDGSKYYFTLLDAAAESVPESIDELLLPEQLVSDWRALKRYESLVASADEEIAAIVDGGLEAFAKSFGKRKVVGAEGAVGPDKVIVQKNARVLESRTIGLRGLEEQAEVIEGVRAKAQGIDPLTPIDEVPIADRAVVVPVPTRLGVLVAQINGIEPLTRETLPTYADFARRIHRQEAFRGVGVPYPFRYSVLASRHNFSMKAPKDGDEDTT</sequence>
<name>A0A3B1DWE7_9ZZZZ</name>
<protein>
    <submittedName>
        <fullName evidence="1">Uncharacterized protein</fullName>
    </submittedName>
</protein>
<dbReference type="AlphaFoldDB" id="A0A3B1DWE7"/>
<reference evidence="1" key="1">
    <citation type="submission" date="2018-06" db="EMBL/GenBank/DDBJ databases">
        <authorList>
            <person name="Zhirakovskaya E."/>
        </authorList>
    </citation>
    <scope>NUCLEOTIDE SEQUENCE</scope>
</reference>
<proteinExistence type="predicted"/>